<keyword evidence="3" id="KW-1185">Reference proteome</keyword>
<name>A0ABT4UGG2_9BACT</name>
<dbReference type="RefSeq" id="WP_407030275.1">
    <property type="nucleotide sequence ID" value="NZ_JAQGEF010000003.1"/>
</dbReference>
<comment type="caution">
    <text evidence="2">The sequence shown here is derived from an EMBL/GenBank/DDBJ whole genome shotgun (WGS) entry which is preliminary data.</text>
</comment>
<evidence type="ECO:0000313" key="2">
    <source>
        <dbReference type="EMBL" id="MDA3613945.1"/>
    </source>
</evidence>
<evidence type="ECO:0000313" key="3">
    <source>
        <dbReference type="Proteomes" id="UP001210231"/>
    </source>
</evidence>
<feature type="transmembrane region" description="Helical" evidence="1">
    <location>
        <begin position="50"/>
        <end position="71"/>
    </location>
</feature>
<sequence length="199" mass="23444">MAFFPAYYLIVARFVMTKQKLLWLGLKLFTCGIVYLISRNNEISAPDDIVLLYIFLSFGILANGIIVYRIRQFEQASLFFYRGLPVSYFKRFLNYSTLYFLLLVPEFITLIMLAPKHLDLIIAIRFSLCSYSLLLLMNSITFIQNFKIKDFLKILLLIFCVQLVFINTIGLTFWYLLCFILAILLFVTNYYKFESTEHS</sequence>
<gene>
    <name evidence="2" type="ORF">O3P16_03940</name>
</gene>
<keyword evidence="1" id="KW-1133">Transmembrane helix</keyword>
<feature type="transmembrane region" description="Helical" evidence="1">
    <location>
        <begin position="92"/>
        <end position="114"/>
    </location>
</feature>
<feature type="transmembrane region" description="Helical" evidence="1">
    <location>
        <begin position="120"/>
        <end position="143"/>
    </location>
</feature>
<reference evidence="2 3" key="1">
    <citation type="submission" date="2022-12" db="EMBL/GenBank/DDBJ databases">
        <title>Chitinophagaceae gen. sp. nov., a new member of the family Chitinophagaceae, isolated from soil in a chemical factory.</title>
        <authorList>
            <person name="Ke Z."/>
        </authorList>
    </citation>
    <scope>NUCLEOTIDE SEQUENCE [LARGE SCALE GENOMIC DNA]</scope>
    <source>
        <strain evidence="2 3">LY-5</strain>
    </source>
</reference>
<protein>
    <submittedName>
        <fullName evidence="2">Uncharacterized protein</fullName>
    </submittedName>
</protein>
<proteinExistence type="predicted"/>
<accession>A0ABT4UGG2</accession>
<evidence type="ECO:0000256" key="1">
    <source>
        <dbReference type="SAM" id="Phobius"/>
    </source>
</evidence>
<keyword evidence="1" id="KW-0472">Membrane</keyword>
<organism evidence="2 3">
    <name type="scientific">Polluticaenibacter yanchengensis</name>
    <dbReference type="NCBI Taxonomy" id="3014562"/>
    <lineage>
        <taxon>Bacteria</taxon>
        <taxon>Pseudomonadati</taxon>
        <taxon>Bacteroidota</taxon>
        <taxon>Chitinophagia</taxon>
        <taxon>Chitinophagales</taxon>
        <taxon>Chitinophagaceae</taxon>
        <taxon>Polluticaenibacter</taxon>
    </lineage>
</organism>
<dbReference type="Proteomes" id="UP001210231">
    <property type="component" value="Unassembled WGS sequence"/>
</dbReference>
<dbReference type="EMBL" id="JAQGEF010000003">
    <property type="protein sequence ID" value="MDA3613945.1"/>
    <property type="molecule type" value="Genomic_DNA"/>
</dbReference>
<feature type="transmembrane region" description="Helical" evidence="1">
    <location>
        <begin position="21"/>
        <end position="38"/>
    </location>
</feature>
<feature type="transmembrane region" description="Helical" evidence="1">
    <location>
        <begin position="173"/>
        <end position="191"/>
    </location>
</feature>
<keyword evidence="1" id="KW-0812">Transmembrane</keyword>